<evidence type="ECO:0000313" key="3">
    <source>
        <dbReference type="Proteomes" id="UP000827549"/>
    </source>
</evidence>
<gene>
    <name evidence="2" type="ORF">LOC62_01G000256</name>
</gene>
<name>A0AAF0XZB8_9TREE</name>
<dbReference type="AlphaFoldDB" id="A0AAF0XZB8"/>
<organism evidence="2 3">
    <name type="scientific">Vanrija pseudolonga</name>
    <dbReference type="NCBI Taxonomy" id="143232"/>
    <lineage>
        <taxon>Eukaryota</taxon>
        <taxon>Fungi</taxon>
        <taxon>Dikarya</taxon>
        <taxon>Basidiomycota</taxon>
        <taxon>Agaricomycotina</taxon>
        <taxon>Tremellomycetes</taxon>
        <taxon>Trichosporonales</taxon>
        <taxon>Trichosporonaceae</taxon>
        <taxon>Vanrija</taxon>
    </lineage>
</organism>
<feature type="region of interest" description="Disordered" evidence="1">
    <location>
        <begin position="153"/>
        <end position="176"/>
    </location>
</feature>
<dbReference type="Proteomes" id="UP000827549">
    <property type="component" value="Chromosome 1"/>
</dbReference>
<dbReference type="Gene3D" id="1.10.472.10">
    <property type="entry name" value="Cyclin-like"/>
    <property type="match status" value="1"/>
</dbReference>
<dbReference type="EMBL" id="CP086714">
    <property type="protein sequence ID" value="WOO76627.1"/>
    <property type="molecule type" value="Genomic_DNA"/>
</dbReference>
<evidence type="ECO:0000313" key="2">
    <source>
        <dbReference type="EMBL" id="WOO76627.1"/>
    </source>
</evidence>
<keyword evidence="3" id="KW-1185">Reference proteome</keyword>
<dbReference type="RefSeq" id="XP_062622659.1">
    <property type="nucleotide sequence ID" value="XM_062766675.1"/>
</dbReference>
<protein>
    <submittedName>
        <fullName evidence="2">Uncharacterized protein</fullName>
    </submittedName>
</protein>
<accession>A0AAF0XZB8</accession>
<reference evidence="2" key="1">
    <citation type="submission" date="2023-10" db="EMBL/GenBank/DDBJ databases">
        <authorList>
            <person name="Noh H."/>
        </authorList>
    </citation>
    <scope>NUCLEOTIDE SEQUENCE</scope>
    <source>
        <strain evidence="2">DUCC4014</strain>
    </source>
</reference>
<dbReference type="GeneID" id="87803515"/>
<evidence type="ECO:0000256" key="1">
    <source>
        <dbReference type="SAM" id="MobiDB-lite"/>
    </source>
</evidence>
<proteinExistence type="predicted"/>
<sequence length="1063" mass="115016">MRTVLILRLRPHGLAAGSKRAVQALSRTMGTLFGTHAARIDEEGVLHVSAALSSVDGVILDATEMDKAPLPALVVTAAIDDTNAPVHVATDTDNTSMPAICLLDNPLAIFERDAPLANDIDVVATLFLGRPIPTPTSLGHSLNLMANESPEPALLMEGDSEPESPVGPASPEADDLMGSPVLEQLWTSLDGDNTADDTDAGFVSTADNASDSPTMSYASLASHAGEPDVVYETIAAPTVTHENEVVDAVPEGDVIHDSPRGSPVSTIVFSSDDEDEVDDGSFYDLSPQPVGFGFSNDDVSALVDSPAPASTTIASHDDENIAPNLGHLANFDDFFEQVPLSQTGRFALATYLASAIVTRLACPAPARVGQAGSSEEEWGVTAVLNRAQHRASGLYDFQPEFVLSRSPSPVPAVAVSDKLASPSLTDPYGIVSAHSYSRGKLVASPSFIDFVVTLINAKSLSAEVVIAAAWFLETIPLHAIDNHKGVDLRQRLEAARYEGQMFAVERRIAMLVLLIADMSVSDDTAHTSAWAEVSSVPKVEAVQMERDLLAHLFFSVSIPLESWRDHCSQFYSGLARNNKFDDQVTWDLLDVGHKLVVKATAALQNIDKSVSAFETHHTLLTTLPPIQMLYAERAEFAPPSQLGEWFTAANTYGQVAQPGFLDASYYCNSQPADTFYDNDDEEFVEYDGAAPFPAPFPAFQPFNEHQEQPVPMMAYDYPPGFVPHPMAPEYFEPAQQHQQQALFDDYDYGYGYDNFTAPIGQDDGMVDDDASWMEPYDGAVRFPAYTTQAVNVHTTSSTPVTQAIEHQVVNVPVPVSQPLPAPQPTSQPFYDNDSEWDAAPYDGAVAFPIPILAEEEAAEGAYLSDEERESIQAWLAHLPRVPSRKRGVASTATATFPFQQSFSSDWTSDVAMPNEAGFIEDAAYADVWSDPDNFDDEDPDSPDTQCGVLLVGRQQANDYVDNASFLYGALVHPVEGSSSGQTRTSERISDLFKGDGDATNNLYTLSHNRMRSRTCGAANVGLSTAFDRLATTPNFLSSRRHASWRFKALTPTRDSAYRASSFA</sequence>
<feature type="region of interest" description="Disordered" evidence="1">
    <location>
        <begin position="189"/>
        <end position="213"/>
    </location>
</feature>